<evidence type="ECO:0000313" key="4">
    <source>
        <dbReference type="EMBL" id="EYF08229.1"/>
    </source>
</evidence>
<feature type="domain" description="YhcG PDDEXK nuclease" evidence="2">
    <location>
        <begin position="186"/>
        <end position="339"/>
    </location>
</feature>
<dbReference type="AlphaFoldDB" id="A0A017TG58"/>
<feature type="compositionally biased region" description="Basic residues" evidence="1">
    <location>
        <begin position="358"/>
        <end position="370"/>
    </location>
</feature>
<keyword evidence="5" id="KW-1185">Reference proteome</keyword>
<feature type="region of interest" description="Disordered" evidence="1">
    <location>
        <begin position="349"/>
        <end position="370"/>
    </location>
</feature>
<reference evidence="4 5" key="1">
    <citation type="submission" date="2013-05" db="EMBL/GenBank/DDBJ databases">
        <title>Genome assembly of Chondromyces apiculatus DSM 436.</title>
        <authorList>
            <person name="Sharma G."/>
            <person name="Khatri I."/>
            <person name="Kaur C."/>
            <person name="Mayilraj S."/>
            <person name="Subramanian S."/>
        </authorList>
    </citation>
    <scope>NUCLEOTIDE SEQUENCE [LARGE SCALE GENOMIC DNA]</scope>
    <source>
        <strain evidence="4 5">DSM 436</strain>
    </source>
</reference>
<feature type="domain" description="YhcG N-terminal" evidence="3">
    <location>
        <begin position="27"/>
        <end position="164"/>
    </location>
</feature>
<dbReference type="eggNOG" id="COG4804">
    <property type="taxonomic scope" value="Bacteria"/>
</dbReference>
<protein>
    <submittedName>
        <fullName evidence="4">Putative cytoplasmic protein</fullName>
    </submittedName>
</protein>
<evidence type="ECO:0000259" key="3">
    <source>
        <dbReference type="Pfam" id="PF17761"/>
    </source>
</evidence>
<evidence type="ECO:0000256" key="1">
    <source>
        <dbReference type="SAM" id="MobiDB-lite"/>
    </source>
</evidence>
<dbReference type="InterPro" id="IPR011856">
    <property type="entry name" value="tRNA_endonuc-like_dom_sf"/>
</dbReference>
<accession>A0A017TG58</accession>
<organism evidence="4 5">
    <name type="scientific">Chondromyces apiculatus DSM 436</name>
    <dbReference type="NCBI Taxonomy" id="1192034"/>
    <lineage>
        <taxon>Bacteria</taxon>
        <taxon>Pseudomonadati</taxon>
        <taxon>Myxococcota</taxon>
        <taxon>Polyangia</taxon>
        <taxon>Polyangiales</taxon>
        <taxon>Polyangiaceae</taxon>
        <taxon>Chondromyces</taxon>
    </lineage>
</organism>
<evidence type="ECO:0000259" key="2">
    <source>
        <dbReference type="Pfam" id="PF06250"/>
    </source>
</evidence>
<dbReference type="PANTHER" id="PTHR30547:SF0">
    <property type="entry name" value="BLR8175 PROTEIN"/>
    <property type="match status" value="1"/>
</dbReference>
<dbReference type="STRING" id="1192034.CAP_5990"/>
<dbReference type="InterPro" id="IPR009362">
    <property type="entry name" value="YhcG_C"/>
</dbReference>
<dbReference type="Gene3D" id="3.40.1350.10">
    <property type="match status" value="1"/>
</dbReference>
<dbReference type="GO" id="GO:0003676">
    <property type="term" value="F:nucleic acid binding"/>
    <property type="evidence" value="ECO:0007669"/>
    <property type="project" value="InterPro"/>
</dbReference>
<comment type="caution">
    <text evidence="4">The sequence shown here is derived from an EMBL/GenBank/DDBJ whole genome shotgun (WGS) entry which is preliminary data.</text>
</comment>
<gene>
    <name evidence="4" type="ORF">CAP_5990</name>
</gene>
<dbReference type="PANTHER" id="PTHR30547">
    <property type="entry name" value="UNCHARACTERIZED PROTEIN YHCG-RELATED"/>
    <property type="match status" value="1"/>
</dbReference>
<dbReference type="InterPro" id="IPR053148">
    <property type="entry name" value="PD-DEXK-like_domain"/>
</dbReference>
<dbReference type="InterPro" id="IPR041527">
    <property type="entry name" value="YhcG_N"/>
</dbReference>
<dbReference type="Pfam" id="PF17761">
    <property type="entry name" value="DUF1016_N"/>
    <property type="match status" value="1"/>
</dbReference>
<evidence type="ECO:0000313" key="5">
    <source>
        <dbReference type="Proteomes" id="UP000019678"/>
    </source>
</evidence>
<name>A0A017TG58_9BACT</name>
<dbReference type="EMBL" id="ASRX01000005">
    <property type="protein sequence ID" value="EYF08229.1"/>
    <property type="molecule type" value="Genomic_DNA"/>
</dbReference>
<dbReference type="Pfam" id="PF06250">
    <property type="entry name" value="YhcG_C"/>
    <property type="match status" value="1"/>
</dbReference>
<dbReference type="Proteomes" id="UP000019678">
    <property type="component" value="Unassembled WGS sequence"/>
</dbReference>
<proteinExistence type="predicted"/>
<dbReference type="OrthoDB" id="9801263at2"/>
<sequence length="370" mass="41374">MSTKRTASATPSSLTRAPKGYTEWIADVKQRVRAAQMRASLAVNHELIALYWSIGRDILEKQKKLGWGAGVVDRASADLRTEFPNMQGFSRANMMYMRAFAKAWPSRDAIVQQAVGQLPWGTNLVLLTKLKTRDERLAYAASAVEHGWSRAMLTIHIEQGTVERTGKALTNFERTLPKPVSDLARESLKDPYRFDFLSLGAEAGERALEDGLVGHISKFLLELGAGFAYVGRQVPIEIDGRDFFLDLLFYHLHLRCFVVVELKGGEFQPEHVGKLNFYLSAVDTQLRREHDAPSIGLLLVKTRSRVFAEYALRDTTKPMGVAEYQLKKALPKKLEASLPSIAQIEAELAESKATTRSSAKKGRAPKKRTK</sequence>
<dbReference type="RefSeq" id="WP_044236179.1">
    <property type="nucleotide sequence ID" value="NZ_ASRX01000005.1"/>
</dbReference>